<dbReference type="OrthoDB" id="5511471at2"/>
<dbReference type="STRING" id="679200.HMPREF9333_00626"/>
<evidence type="ECO:0000313" key="1">
    <source>
        <dbReference type="EMBL" id="EHI56096.1"/>
    </source>
</evidence>
<dbReference type="HOGENOM" id="CLU_066824_0_0_9"/>
<comment type="caution">
    <text evidence="1">The sequence shown here is derived from an EMBL/GenBank/DDBJ whole genome shotgun (WGS) entry which is preliminary data.</text>
</comment>
<dbReference type="InterPro" id="IPR032315">
    <property type="entry name" value="DUF4846"/>
</dbReference>
<dbReference type="EMBL" id="ACZL01000012">
    <property type="protein sequence ID" value="EHI56096.1"/>
    <property type="molecule type" value="Genomic_DNA"/>
</dbReference>
<dbReference type="Proteomes" id="UP000003011">
    <property type="component" value="Unassembled WGS sequence"/>
</dbReference>
<dbReference type="PATRIC" id="fig|679200.3.peg.660"/>
<organism evidence="1 2">
    <name type="scientific">Johnsonella ignava ATCC 51276</name>
    <dbReference type="NCBI Taxonomy" id="679200"/>
    <lineage>
        <taxon>Bacteria</taxon>
        <taxon>Bacillati</taxon>
        <taxon>Bacillota</taxon>
        <taxon>Clostridia</taxon>
        <taxon>Lachnospirales</taxon>
        <taxon>Lachnospiraceae</taxon>
        <taxon>Johnsonella</taxon>
    </lineage>
</organism>
<dbReference type="AlphaFoldDB" id="G5GGD6"/>
<evidence type="ECO:0008006" key="3">
    <source>
        <dbReference type="Google" id="ProtNLM"/>
    </source>
</evidence>
<evidence type="ECO:0000313" key="2">
    <source>
        <dbReference type="Proteomes" id="UP000003011"/>
    </source>
</evidence>
<protein>
    <recommendedName>
        <fullName evidence="3">DUF4846 domain-containing protein</fullName>
    </recommendedName>
</protein>
<dbReference type="PROSITE" id="PS51257">
    <property type="entry name" value="PROKAR_LIPOPROTEIN"/>
    <property type="match status" value="1"/>
</dbReference>
<reference evidence="1 2" key="1">
    <citation type="submission" date="2011-08" db="EMBL/GenBank/DDBJ databases">
        <title>The Genome Sequence of Johnsonella ignava ATCC 51276.</title>
        <authorList>
            <consortium name="The Broad Institute Genome Sequencing Platform"/>
            <person name="Earl A."/>
            <person name="Ward D."/>
            <person name="Feldgarden M."/>
            <person name="Gevers D."/>
            <person name="Izard J."/>
            <person name="Blanton J.M."/>
            <person name="Baranova O.V."/>
            <person name="Dewhirst F.E."/>
            <person name="Young S.K."/>
            <person name="Zeng Q."/>
            <person name="Gargeya S."/>
            <person name="Fitzgerald M."/>
            <person name="Haas B."/>
            <person name="Abouelleil A."/>
            <person name="Alvarado L."/>
            <person name="Arachchi H.M."/>
            <person name="Berlin A."/>
            <person name="Brown A."/>
            <person name="Chapman S.B."/>
            <person name="Chen Z."/>
            <person name="Dunbar C."/>
            <person name="Freedman E."/>
            <person name="Gearin G."/>
            <person name="Gellesch M."/>
            <person name="Goldberg J."/>
            <person name="Griggs A."/>
            <person name="Gujja S."/>
            <person name="Heiman D."/>
            <person name="Howarth C."/>
            <person name="Larson L."/>
            <person name="Lui A."/>
            <person name="MacDonald P.J.P."/>
            <person name="Montmayeur A."/>
            <person name="Murphy C."/>
            <person name="Neiman D."/>
            <person name="Pearson M."/>
            <person name="Priest M."/>
            <person name="Roberts A."/>
            <person name="Saif S."/>
            <person name="Shea T."/>
            <person name="Shenoy N."/>
            <person name="Sisk P."/>
            <person name="Stolte C."/>
            <person name="Sykes S."/>
            <person name="Wortman J."/>
            <person name="Nusbaum C."/>
            <person name="Birren B."/>
        </authorList>
    </citation>
    <scope>NUCLEOTIDE SEQUENCE [LARGE SCALE GENOMIC DNA]</scope>
    <source>
        <strain evidence="1 2">ATCC 51276</strain>
    </source>
</reference>
<gene>
    <name evidence="1" type="ORF">HMPREF9333_00626</name>
</gene>
<dbReference type="Pfam" id="PF16138">
    <property type="entry name" value="DUF4846"/>
    <property type="match status" value="1"/>
</dbReference>
<name>G5GGD6_9FIRM</name>
<accession>G5GGD6</accession>
<dbReference type="RefSeq" id="WP_005539756.1">
    <property type="nucleotide sequence ID" value="NZ_JH378830.1"/>
</dbReference>
<dbReference type="eggNOG" id="ENOG502Z85F">
    <property type="taxonomic scope" value="Bacteria"/>
</dbReference>
<sequence>MRKLIILFIIPVLLISCTDLESIKNNDITITKTGHTEPADKTEQIIDPAGGTIESRFHVPEGFERAEAEKGSFADFIRYYPLKKYGSPILLFDGKERVNQSNHEAVFDMKLGEKDLQQCADSIMRIYAEYLYKTDQKDKIAFHFVNGFLCDYRHWSEGYRVVFSDSGTAWQKRGEFLDNEETFENYLEMVFEYASTLSMVEESKKIDITDIQIGDIFIKGGAPGHVVMVADVCKDRNGDKAFLLAQGFMPAQEFHILKNPSSTNSCWYKVSEIGDELIAPECQFMISDLRRVDYCK</sequence>
<keyword evidence="2" id="KW-1185">Reference proteome</keyword>
<proteinExistence type="predicted"/>